<name>A0A1S3ZFW2_TOBAC</name>
<dbReference type="PaxDb" id="4097-A0A1S3ZFW2"/>
<gene>
    <name evidence="2" type="primary">LOC107786357</name>
</gene>
<accession>A0A1S3ZFW2</accession>
<protein>
    <recommendedName>
        <fullName evidence="1">RNase H type-1 domain-containing protein</fullName>
    </recommendedName>
</protein>
<reference evidence="2" key="1">
    <citation type="submission" date="2025-08" db="UniProtKB">
        <authorList>
            <consortium name="RefSeq"/>
        </authorList>
    </citation>
    <scope>IDENTIFICATION</scope>
</reference>
<organism evidence="2">
    <name type="scientific">Nicotiana tabacum</name>
    <name type="common">Common tobacco</name>
    <dbReference type="NCBI Taxonomy" id="4097"/>
    <lineage>
        <taxon>Eukaryota</taxon>
        <taxon>Viridiplantae</taxon>
        <taxon>Streptophyta</taxon>
        <taxon>Embryophyta</taxon>
        <taxon>Tracheophyta</taxon>
        <taxon>Spermatophyta</taxon>
        <taxon>Magnoliopsida</taxon>
        <taxon>eudicotyledons</taxon>
        <taxon>Gunneridae</taxon>
        <taxon>Pentapetalae</taxon>
        <taxon>asterids</taxon>
        <taxon>lamiids</taxon>
        <taxon>Solanales</taxon>
        <taxon>Solanaceae</taxon>
        <taxon>Nicotianoideae</taxon>
        <taxon>Nicotianeae</taxon>
        <taxon>Nicotiana</taxon>
    </lineage>
</organism>
<dbReference type="InterPro" id="IPR036397">
    <property type="entry name" value="RNaseH_sf"/>
</dbReference>
<sequence length="193" mass="22163">MFFDGAVNAKGVGIGEILISPMGQHYPATTRLWFFCTNNTAEYEDCIMGMNMAIDMDVEELLIMGDSDLIIRYIPRFHNELADALATLAAMLTYPSNVHIDPLEIQIRERHGYCNIVEVEPNDQPWYHDIKRFLKTKEYPEQANGDQKRTIRRLASSFFLSGEVLYKRTPDLNLLRCVDAKETEKIMNEVHSG</sequence>
<dbReference type="SUPFAM" id="SSF53098">
    <property type="entry name" value="Ribonuclease H-like"/>
    <property type="match status" value="1"/>
</dbReference>
<dbReference type="AlphaFoldDB" id="A0A1S3ZFW2"/>
<dbReference type="KEGG" id="nta:107786357"/>
<feature type="domain" description="RNase H type-1" evidence="1">
    <location>
        <begin position="3"/>
        <end position="74"/>
    </location>
</feature>
<dbReference type="PANTHER" id="PTHR48475">
    <property type="entry name" value="RIBONUCLEASE H"/>
    <property type="match status" value="1"/>
</dbReference>
<dbReference type="Gene3D" id="3.30.420.10">
    <property type="entry name" value="Ribonuclease H-like superfamily/Ribonuclease H"/>
    <property type="match status" value="1"/>
</dbReference>
<dbReference type="GO" id="GO:0003676">
    <property type="term" value="F:nucleic acid binding"/>
    <property type="evidence" value="ECO:0007669"/>
    <property type="project" value="InterPro"/>
</dbReference>
<dbReference type="RefSeq" id="XP_016463343.1">
    <property type="nucleotide sequence ID" value="XM_016607857.1"/>
</dbReference>
<dbReference type="Pfam" id="PF13456">
    <property type="entry name" value="RVT_3"/>
    <property type="match status" value="1"/>
</dbReference>
<dbReference type="OMA" id="EYEDCIM"/>
<dbReference type="GO" id="GO:0004523">
    <property type="term" value="F:RNA-DNA hybrid ribonuclease activity"/>
    <property type="evidence" value="ECO:0007669"/>
    <property type="project" value="InterPro"/>
</dbReference>
<evidence type="ECO:0000259" key="1">
    <source>
        <dbReference type="Pfam" id="PF13456"/>
    </source>
</evidence>
<dbReference type="InterPro" id="IPR012337">
    <property type="entry name" value="RNaseH-like_sf"/>
</dbReference>
<proteinExistence type="predicted"/>
<evidence type="ECO:0000313" key="2">
    <source>
        <dbReference type="RefSeq" id="XP_016463343.1"/>
    </source>
</evidence>
<dbReference type="OrthoDB" id="1698855at2759"/>
<dbReference type="InterPro" id="IPR002156">
    <property type="entry name" value="RNaseH_domain"/>
</dbReference>
<feature type="non-terminal residue" evidence="2">
    <location>
        <position position="193"/>
    </location>
</feature>
<dbReference type="PANTHER" id="PTHR48475:SF1">
    <property type="entry name" value="RNASE H TYPE-1 DOMAIN-CONTAINING PROTEIN"/>
    <property type="match status" value="1"/>
</dbReference>